<dbReference type="EMBL" id="QVIA01000010">
    <property type="protein sequence ID" value="RGC32130.1"/>
    <property type="molecule type" value="Genomic_DNA"/>
</dbReference>
<dbReference type="PROSITE" id="PS50042">
    <property type="entry name" value="CNMP_BINDING_3"/>
    <property type="match status" value="1"/>
</dbReference>
<sequence length="223" mass="25871">MSTGNILEEIIPRHILEKLTVVELKKKVVFIPLEEQKDIELYYILEGKVSCFTVDFNGREFLVDSLGPGEFIGKFSQMRNMNFNCGVRTATDCKLLRLTPCKKELLSDKNFSLYFYLKTSDRVYEMYKLAMLRMLFPSNEVLAYWLLKLAKDGTNIEEKAESICLQTNISKRQFFYCIKNFCDEGLIEKSGKQINILDKDGLKDIAGNVYLFMNENKKEDPVC</sequence>
<reference evidence="2 3" key="1">
    <citation type="submission" date="2018-08" db="EMBL/GenBank/DDBJ databases">
        <title>A genome reference for cultivated species of the human gut microbiota.</title>
        <authorList>
            <person name="Zou Y."/>
            <person name="Xue W."/>
            <person name="Luo G."/>
        </authorList>
    </citation>
    <scope>NUCLEOTIDE SEQUENCE [LARGE SCALE GENOMIC DNA]</scope>
    <source>
        <strain evidence="2 3">AF19-21</strain>
    </source>
</reference>
<dbReference type="RefSeq" id="WP_025656479.1">
    <property type="nucleotide sequence ID" value="NZ_QVIA01000010.1"/>
</dbReference>
<dbReference type="InterPro" id="IPR014710">
    <property type="entry name" value="RmlC-like_jellyroll"/>
</dbReference>
<gene>
    <name evidence="2" type="ORF">DWX41_10965</name>
</gene>
<dbReference type="Gene3D" id="2.60.120.10">
    <property type="entry name" value="Jelly Rolls"/>
    <property type="match status" value="1"/>
</dbReference>
<feature type="domain" description="Cyclic nucleotide-binding" evidence="1">
    <location>
        <begin position="40"/>
        <end position="98"/>
    </location>
</feature>
<accession>A0A3E2WWA0</accession>
<dbReference type="CDD" id="cd00038">
    <property type="entry name" value="CAP_ED"/>
    <property type="match status" value="1"/>
</dbReference>
<dbReference type="InterPro" id="IPR000595">
    <property type="entry name" value="cNMP-bd_dom"/>
</dbReference>
<dbReference type="GeneID" id="93335367"/>
<dbReference type="SUPFAM" id="SSF51206">
    <property type="entry name" value="cAMP-binding domain-like"/>
    <property type="match status" value="1"/>
</dbReference>
<evidence type="ECO:0000259" key="1">
    <source>
        <dbReference type="PROSITE" id="PS50042"/>
    </source>
</evidence>
<dbReference type="InterPro" id="IPR018490">
    <property type="entry name" value="cNMP-bd_dom_sf"/>
</dbReference>
<dbReference type="Pfam" id="PF00027">
    <property type="entry name" value="cNMP_binding"/>
    <property type="match status" value="1"/>
</dbReference>
<dbReference type="AlphaFoldDB" id="A0A3E2WWA0"/>
<evidence type="ECO:0000313" key="3">
    <source>
        <dbReference type="Proteomes" id="UP000261111"/>
    </source>
</evidence>
<name>A0A3E2WWA0_9FIRM</name>
<proteinExistence type="predicted"/>
<evidence type="ECO:0000313" key="2">
    <source>
        <dbReference type="EMBL" id="RGC32130.1"/>
    </source>
</evidence>
<protein>
    <submittedName>
        <fullName evidence="2">Crp/Fnr family transcriptional regulator</fullName>
    </submittedName>
</protein>
<comment type="caution">
    <text evidence="2">The sequence shown here is derived from an EMBL/GenBank/DDBJ whole genome shotgun (WGS) entry which is preliminary data.</text>
</comment>
<organism evidence="2 3">
    <name type="scientific">Hungatella hathewayi</name>
    <dbReference type="NCBI Taxonomy" id="154046"/>
    <lineage>
        <taxon>Bacteria</taxon>
        <taxon>Bacillati</taxon>
        <taxon>Bacillota</taxon>
        <taxon>Clostridia</taxon>
        <taxon>Lachnospirales</taxon>
        <taxon>Lachnospiraceae</taxon>
        <taxon>Hungatella</taxon>
    </lineage>
</organism>
<dbReference type="Proteomes" id="UP000261111">
    <property type="component" value="Unassembled WGS sequence"/>
</dbReference>